<dbReference type="Pfam" id="PF14008">
    <property type="entry name" value="Metallophos_C"/>
    <property type="match status" value="1"/>
</dbReference>
<dbReference type="Pfam" id="PF16656">
    <property type="entry name" value="Pur_ac_phosph_N"/>
    <property type="match status" value="1"/>
</dbReference>
<dbReference type="KEGG" id="acan:ACA1_151330"/>
<dbReference type="InterPro" id="IPR025733">
    <property type="entry name" value="PAPs_C"/>
</dbReference>
<dbReference type="Gene3D" id="3.60.21.10">
    <property type="match status" value="2"/>
</dbReference>
<feature type="signal peptide" evidence="6">
    <location>
        <begin position="1"/>
        <end position="25"/>
    </location>
</feature>
<feature type="domain" description="Purple acid phosphatase Fn3-like" evidence="10">
    <location>
        <begin position="42"/>
        <end position="143"/>
    </location>
</feature>
<dbReference type="GO" id="GO:0005576">
    <property type="term" value="C:extracellular region"/>
    <property type="evidence" value="ECO:0007669"/>
    <property type="project" value="UniProtKB-SubCell"/>
</dbReference>
<comment type="catalytic activity">
    <reaction evidence="6">
        <text>a phosphate monoester + H2O = an alcohol + phosphate</text>
        <dbReference type="Rhea" id="RHEA:15017"/>
        <dbReference type="ChEBI" id="CHEBI:15377"/>
        <dbReference type="ChEBI" id="CHEBI:30879"/>
        <dbReference type="ChEBI" id="CHEBI:43474"/>
        <dbReference type="ChEBI" id="CHEBI:67140"/>
        <dbReference type="EC" id="3.1.3.2"/>
    </reaction>
</comment>
<protein>
    <recommendedName>
        <fullName evidence="6">Purple acid phosphatase</fullName>
        <ecNumber evidence="6">3.1.3.2</ecNumber>
    </recommendedName>
</protein>
<dbReference type="Pfam" id="PF00149">
    <property type="entry name" value="Metallophos"/>
    <property type="match status" value="1"/>
</dbReference>
<name>L8H0Q3_ACACF</name>
<dbReference type="InterPro" id="IPR015914">
    <property type="entry name" value="PAPs_N"/>
</dbReference>
<comment type="subcellular location">
    <subcellularLocation>
        <location evidence="1">Secreted</location>
    </subcellularLocation>
</comment>
<keyword evidence="12" id="KW-1185">Reference proteome</keyword>
<feature type="domain" description="Purple acid phosphatase C-terminal" evidence="8">
    <location>
        <begin position="516"/>
        <end position="574"/>
    </location>
</feature>
<evidence type="ECO:0000256" key="2">
    <source>
        <dbReference type="ARBA" id="ARBA00011738"/>
    </source>
</evidence>
<evidence type="ECO:0000259" key="8">
    <source>
        <dbReference type="Pfam" id="PF14008"/>
    </source>
</evidence>
<dbReference type="EC" id="3.1.3.2" evidence="6"/>
<feature type="domain" description="Purple acid phosphatase N-terminal" evidence="9">
    <location>
        <begin position="147"/>
        <end position="248"/>
    </location>
</feature>
<dbReference type="STRING" id="1257118.L8H0Q3"/>
<dbReference type="VEuPathDB" id="AmoebaDB:ACA1_151330"/>
<dbReference type="GO" id="GO:0046872">
    <property type="term" value="F:metal ion binding"/>
    <property type="evidence" value="ECO:0007669"/>
    <property type="project" value="InterPro"/>
</dbReference>
<dbReference type="InterPro" id="IPR040974">
    <property type="entry name" value="Fn3_PAP"/>
</dbReference>
<dbReference type="InterPro" id="IPR004843">
    <property type="entry name" value="Calcineurin-like_PHP"/>
</dbReference>
<dbReference type="SUPFAM" id="SSF49363">
    <property type="entry name" value="Purple acid phosphatase, N-terminal domain"/>
    <property type="match status" value="1"/>
</dbReference>
<proteinExistence type="inferred from homology"/>
<keyword evidence="4 6" id="KW-0732">Signal</keyword>
<dbReference type="InterPro" id="IPR029052">
    <property type="entry name" value="Metallo-depent_PP-like"/>
</dbReference>
<dbReference type="SUPFAM" id="SSF56300">
    <property type="entry name" value="Metallo-dependent phosphatases"/>
    <property type="match status" value="1"/>
</dbReference>
<keyword evidence="6" id="KW-0378">Hydrolase</keyword>
<dbReference type="AlphaFoldDB" id="L8H0Q3"/>
<dbReference type="PANTHER" id="PTHR45778">
    <property type="entry name" value="PURPLE ACID PHOSPHATASE-RELATED"/>
    <property type="match status" value="1"/>
</dbReference>
<evidence type="ECO:0000256" key="5">
    <source>
        <dbReference type="ARBA" id="ARBA00023180"/>
    </source>
</evidence>
<dbReference type="InterPro" id="IPR041792">
    <property type="entry name" value="MPP_PAP"/>
</dbReference>
<evidence type="ECO:0000256" key="1">
    <source>
        <dbReference type="ARBA" id="ARBA00004613"/>
    </source>
</evidence>
<comment type="subunit">
    <text evidence="2">Homodimer.</text>
</comment>
<dbReference type="PANTHER" id="PTHR45778:SF3">
    <property type="entry name" value="PURPLE ACID PHOSPHATASE"/>
    <property type="match status" value="1"/>
</dbReference>
<evidence type="ECO:0000256" key="3">
    <source>
        <dbReference type="ARBA" id="ARBA00022525"/>
    </source>
</evidence>
<dbReference type="InterPro" id="IPR008963">
    <property type="entry name" value="Purple_acid_Pase-like_N"/>
</dbReference>
<dbReference type="Gene3D" id="2.60.40.380">
    <property type="entry name" value="Purple acid phosphatase-like, N-terminal"/>
    <property type="match status" value="1"/>
</dbReference>
<evidence type="ECO:0000313" key="11">
    <source>
        <dbReference type="EMBL" id="ELR18820.1"/>
    </source>
</evidence>
<keyword evidence="5" id="KW-0325">Glycoprotein</keyword>
<feature type="domain" description="Calcineurin-like phosphoesterase" evidence="7">
    <location>
        <begin position="264"/>
        <end position="480"/>
    </location>
</feature>
<dbReference type="OMA" id="PMYIDST"/>
<dbReference type="RefSeq" id="XP_004340876.1">
    <property type="nucleotide sequence ID" value="XM_004340828.1"/>
</dbReference>
<keyword evidence="3" id="KW-0964">Secreted</keyword>
<gene>
    <name evidence="11" type="ORF">ACA1_151330</name>
</gene>
<evidence type="ECO:0000259" key="9">
    <source>
        <dbReference type="Pfam" id="PF16656"/>
    </source>
</evidence>
<evidence type="ECO:0000256" key="6">
    <source>
        <dbReference type="RuleBase" id="RU361203"/>
    </source>
</evidence>
<dbReference type="Pfam" id="PF17808">
    <property type="entry name" value="fn3_PAP"/>
    <property type="match status" value="1"/>
</dbReference>
<comment type="similarity">
    <text evidence="6">Belongs to the metallophosphoesterase superfamily. Purple acid phosphatase family.</text>
</comment>
<evidence type="ECO:0000259" key="7">
    <source>
        <dbReference type="Pfam" id="PF00149"/>
    </source>
</evidence>
<dbReference type="Proteomes" id="UP000011083">
    <property type="component" value="Unassembled WGS sequence"/>
</dbReference>
<evidence type="ECO:0000256" key="4">
    <source>
        <dbReference type="ARBA" id="ARBA00022729"/>
    </source>
</evidence>
<sequence length="579" mass="64347">MGVGVHFLLATALLLAAVLVGTANAHSDAPSRAVGVEAAVRVSASPSALRHTGEWVEVSFEGVGSPHKGDWVGVYSPADADVHSTAPVKWQHADVSAEYLRTGAGKLRFRLINMRASYVFHFMRNGTAHPVLVSSSNHVTFANYNEPTQGRIMLTGRPSEMRVMWTTLNASRPAVRFGTATGQLTLTAAASSSTYHREQLCGAPANADGWRDPGLLHSAVLTGLRPDTRYYYVYGDEAYGWSAERSFVSGPTAEQRDRSLTLFAFGDMGKTTQDDSKEHWNLEGASRNTTRLMMEDMAAQPRDLLLHIGDIAYAVGYSAQWDEFHDMSAAGGRVQVEPLATQLPYMTCIGNHERDFPNSGSYYTGSDSGGECGVPYEARFPMPTPARDQPWYSFDYGFVHFTFMSTEHDYSIGSKQWLWLEEDLRRVNRSATPWVIFSGHRPMYISTKTESHSARHMRKELEDVLHKHKVDLALWGHNHSLTSVAYFPSIMVKTKHQYQRSCPVYKETCVPEGHGVTHVVIGMGGFRLGQVGDHDPSWARVVNNKENGYTRLHITPSELDMQFVSDIDGGVKDHFSLHK</sequence>
<dbReference type="EMBL" id="KB007942">
    <property type="protein sequence ID" value="ELR18820.1"/>
    <property type="molecule type" value="Genomic_DNA"/>
</dbReference>
<feature type="chain" id="PRO_5005139215" description="Purple acid phosphatase" evidence="6">
    <location>
        <begin position="26"/>
        <end position="579"/>
    </location>
</feature>
<evidence type="ECO:0000313" key="12">
    <source>
        <dbReference type="Proteomes" id="UP000011083"/>
    </source>
</evidence>
<dbReference type="GeneID" id="14919617"/>
<reference evidence="11 12" key="1">
    <citation type="journal article" date="2013" name="Genome Biol.">
        <title>Genome of Acanthamoeba castellanii highlights extensive lateral gene transfer and early evolution of tyrosine kinase signaling.</title>
        <authorList>
            <person name="Clarke M."/>
            <person name="Lohan A.J."/>
            <person name="Liu B."/>
            <person name="Lagkouvardos I."/>
            <person name="Roy S."/>
            <person name="Zafar N."/>
            <person name="Bertelli C."/>
            <person name="Schilde C."/>
            <person name="Kianianmomeni A."/>
            <person name="Burglin T.R."/>
            <person name="Frech C."/>
            <person name="Turcotte B."/>
            <person name="Kopec K.O."/>
            <person name="Synnott J.M."/>
            <person name="Choo C."/>
            <person name="Paponov I."/>
            <person name="Finkler A."/>
            <person name="Soon Heng Tan C."/>
            <person name="Hutchins A.P."/>
            <person name="Weinmeier T."/>
            <person name="Rattei T."/>
            <person name="Chu J.S."/>
            <person name="Gimenez G."/>
            <person name="Irimia M."/>
            <person name="Rigden D.J."/>
            <person name="Fitzpatrick D.A."/>
            <person name="Lorenzo-Morales J."/>
            <person name="Bateman A."/>
            <person name="Chiu C.H."/>
            <person name="Tang P."/>
            <person name="Hegemann P."/>
            <person name="Fromm H."/>
            <person name="Raoult D."/>
            <person name="Greub G."/>
            <person name="Miranda-Saavedra D."/>
            <person name="Chen N."/>
            <person name="Nash P."/>
            <person name="Ginger M.L."/>
            <person name="Horn M."/>
            <person name="Schaap P."/>
            <person name="Caler L."/>
            <person name="Loftus B."/>
        </authorList>
    </citation>
    <scope>NUCLEOTIDE SEQUENCE [LARGE SCALE GENOMIC DNA]</scope>
    <source>
        <strain evidence="11 12">Neff</strain>
    </source>
</reference>
<dbReference type="GO" id="GO:0003993">
    <property type="term" value="F:acid phosphatase activity"/>
    <property type="evidence" value="ECO:0007669"/>
    <property type="project" value="UniProtKB-EC"/>
</dbReference>
<accession>L8H0Q3</accession>
<dbReference type="CDD" id="cd00839">
    <property type="entry name" value="MPP_PAPs"/>
    <property type="match status" value="1"/>
</dbReference>
<evidence type="ECO:0000259" key="10">
    <source>
        <dbReference type="Pfam" id="PF17808"/>
    </source>
</evidence>
<dbReference type="OrthoDB" id="45007at2759"/>
<organism evidence="11 12">
    <name type="scientific">Acanthamoeba castellanii (strain ATCC 30010 / Neff)</name>
    <dbReference type="NCBI Taxonomy" id="1257118"/>
    <lineage>
        <taxon>Eukaryota</taxon>
        <taxon>Amoebozoa</taxon>
        <taxon>Discosea</taxon>
        <taxon>Longamoebia</taxon>
        <taxon>Centramoebida</taxon>
        <taxon>Acanthamoebidae</taxon>
        <taxon>Acanthamoeba</taxon>
    </lineage>
</organism>